<protein>
    <submittedName>
        <fullName evidence="1">Uncharacterized protein</fullName>
    </submittedName>
</protein>
<reference evidence="1" key="1">
    <citation type="submission" date="2021-01" db="EMBL/GenBank/DDBJ databases">
        <authorList>
            <person name="Corre E."/>
            <person name="Pelletier E."/>
            <person name="Niang G."/>
            <person name="Scheremetjew M."/>
            <person name="Finn R."/>
            <person name="Kale V."/>
            <person name="Holt S."/>
            <person name="Cochrane G."/>
            <person name="Meng A."/>
            <person name="Brown T."/>
            <person name="Cohen L."/>
        </authorList>
    </citation>
    <scope>NUCLEOTIDE SEQUENCE</scope>
    <source>
        <strain evidence="1">CCMP645</strain>
    </source>
</reference>
<evidence type="ECO:0000313" key="1">
    <source>
        <dbReference type="EMBL" id="CAE0770554.1"/>
    </source>
</evidence>
<organism evidence="1">
    <name type="scientific">Chrysotila carterae</name>
    <name type="common">Marine alga</name>
    <name type="synonym">Syracosphaera carterae</name>
    <dbReference type="NCBI Taxonomy" id="13221"/>
    <lineage>
        <taxon>Eukaryota</taxon>
        <taxon>Haptista</taxon>
        <taxon>Haptophyta</taxon>
        <taxon>Prymnesiophyceae</taxon>
        <taxon>Isochrysidales</taxon>
        <taxon>Isochrysidaceae</taxon>
        <taxon>Chrysotila</taxon>
    </lineage>
</organism>
<accession>A0A7S4BMD8</accession>
<proteinExistence type="predicted"/>
<gene>
    <name evidence="1" type="ORF">PCAR00345_LOCUS23166</name>
</gene>
<dbReference type="AlphaFoldDB" id="A0A7S4BMD8"/>
<dbReference type="EMBL" id="HBIZ01036332">
    <property type="protein sequence ID" value="CAE0770554.1"/>
    <property type="molecule type" value="Transcribed_RNA"/>
</dbReference>
<name>A0A7S4BMD8_CHRCT</name>
<sequence length="104" mass="10208">MANDENVGDLSPVNHLFPCDPAQASLIGVCAAVKLVVVETSAAVIFAGVSASASASASASWSKLSRALVDTTSVGPASAASVYARAFCALAPPPARSATCASLA</sequence>